<reference evidence="10 11" key="1">
    <citation type="submission" date="2014-07" db="EMBL/GenBank/DDBJ databases">
        <authorList>
            <person name="Zhang J.E."/>
            <person name="Yang H."/>
            <person name="Guo J."/>
            <person name="Deng Z."/>
            <person name="Luo H."/>
            <person name="Luo M."/>
            <person name="Zhao B."/>
        </authorList>
    </citation>
    <scope>NUCLEOTIDE SEQUENCE [LARGE SCALE GENOMIC DNA]</scope>
    <source>
        <strain evidence="10 11">1CP</strain>
        <plasmid evidence="11">Plasmid pr1cp1</plasmid>
    </source>
</reference>
<dbReference type="InterPro" id="IPR012675">
    <property type="entry name" value="Beta-grasp_dom_sf"/>
</dbReference>
<accession>A0A1B1KIV7</accession>
<keyword evidence="10" id="KW-0489">Methyltransferase</keyword>
<gene>
    <name evidence="10" type="primary">vanB</name>
    <name evidence="10" type="ORF">R1CP_39705</name>
</gene>
<dbReference type="AlphaFoldDB" id="A0A1B1KIV7"/>
<keyword evidence="5 10" id="KW-0560">Oxidoreductase</keyword>
<evidence type="ECO:0000256" key="6">
    <source>
        <dbReference type="ARBA" id="ARBA00023004"/>
    </source>
</evidence>
<dbReference type="PANTHER" id="PTHR47354:SF1">
    <property type="entry name" value="CARNITINE MONOOXYGENASE REDUCTASE SUBUNIT"/>
    <property type="match status" value="1"/>
</dbReference>
<sequence>MSPEPTAPTTALKLVVDEVRKECDDVLTLSLIDGTGSTLPTWDAGAHLDLHLANGMVRQYSLHNAPGDCSRYEVAVLRDPNSRGGSQHIHDEVKKGATLTASLPRNNFSLKSAEEYLFVAGGIGITPLLPMMQAAARNGITYRLAYAGRSRSKMAFCEQLSDDSRVQVCVSDEGTRLNLDTLIGDDLDPKVHIYSCGPARLLDALAARCADLGMSARLHMEHFSGTVVELDPNEETAFEVELARSGRTLTIRPDQTILDALLACGIKAANSCGEGVCGSCETTVLEGVVDHRDAVLDDDEKAENDVMMICCSRARSPRIVLDI</sequence>
<dbReference type="GO" id="GO:0016491">
    <property type="term" value="F:oxidoreductase activity"/>
    <property type="evidence" value="ECO:0007669"/>
    <property type="project" value="UniProtKB-KW"/>
</dbReference>
<evidence type="ECO:0000313" key="10">
    <source>
        <dbReference type="EMBL" id="ANS32524.1"/>
    </source>
</evidence>
<dbReference type="Gene3D" id="3.40.50.80">
    <property type="entry name" value="Nucleotide-binding domain of ferredoxin-NADP reductase (FNR) module"/>
    <property type="match status" value="1"/>
</dbReference>
<keyword evidence="3" id="KW-0001">2Fe-2S</keyword>
<dbReference type="InterPro" id="IPR001041">
    <property type="entry name" value="2Fe-2S_ferredoxin-type"/>
</dbReference>
<keyword evidence="6" id="KW-0408">Iron</keyword>
<keyword evidence="10" id="KW-0808">Transferase</keyword>
<dbReference type="CDD" id="cd00207">
    <property type="entry name" value="fer2"/>
    <property type="match status" value="1"/>
</dbReference>
<comment type="cofactor">
    <cofactor evidence="1">
        <name>FAD</name>
        <dbReference type="ChEBI" id="CHEBI:57692"/>
    </cofactor>
</comment>
<evidence type="ECO:0000256" key="3">
    <source>
        <dbReference type="ARBA" id="ARBA00022714"/>
    </source>
</evidence>
<keyword evidence="7" id="KW-0411">Iron-sulfur</keyword>
<dbReference type="RefSeq" id="WP_065493786.1">
    <property type="nucleotide sequence ID" value="NZ_CP009112.1"/>
</dbReference>
<dbReference type="Pfam" id="PF00111">
    <property type="entry name" value="Fer2"/>
    <property type="match status" value="1"/>
</dbReference>
<dbReference type="PROSITE" id="PS00197">
    <property type="entry name" value="2FE2S_FER_1"/>
    <property type="match status" value="1"/>
</dbReference>
<name>A0A1B1KIV7_RHOOP</name>
<dbReference type="InterPro" id="IPR017938">
    <property type="entry name" value="Riboflavin_synthase-like_b-brl"/>
</dbReference>
<keyword evidence="2" id="KW-0285">Flavoprotein</keyword>
<keyword evidence="10" id="KW-0614">Plasmid</keyword>
<evidence type="ECO:0000256" key="1">
    <source>
        <dbReference type="ARBA" id="ARBA00001974"/>
    </source>
</evidence>
<dbReference type="InterPro" id="IPR039261">
    <property type="entry name" value="FNR_nucleotide-bd"/>
</dbReference>
<dbReference type="EC" id="1.14.13.-" evidence="10"/>
<dbReference type="PANTHER" id="PTHR47354">
    <property type="entry name" value="NADH OXIDOREDUCTASE HCR"/>
    <property type="match status" value="1"/>
</dbReference>
<dbReference type="Gene3D" id="2.40.30.10">
    <property type="entry name" value="Translation factors"/>
    <property type="match status" value="1"/>
</dbReference>
<dbReference type="CDD" id="cd06185">
    <property type="entry name" value="PDR_like"/>
    <property type="match status" value="1"/>
</dbReference>
<dbReference type="InterPro" id="IPR017927">
    <property type="entry name" value="FAD-bd_FR_type"/>
</dbReference>
<evidence type="ECO:0000259" key="9">
    <source>
        <dbReference type="PROSITE" id="PS51384"/>
    </source>
</evidence>
<dbReference type="EMBL" id="CP009112">
    <property type="protein sequence ID" value="ANS32524.1"/>
    <property type="molecule type" value="Genomic_DNA"/>
</dbReference>
<evidence type="ECO:0000313" key="11">
    <source>
        <dbReference type="Proteomes" id="UP000186108"/>
    </source>
</evidence>
<dbReference type="GO" id="GO:0051537">
    <property type="term" value="F:2 iron, 2 sulfur cluster binding"/>
    <property type="evidence" value="ECO:0007669"/>
    <property type="project" value="UniProtKB-KW"/>
</dbReference>
<evidence type="ECO:0000256" key="4">
    <source>
        <dbReference type="ARBA" id="ARBA00022723"/>
    </source>
</evidence>
<dbReference type="InterPro" id="IPR036010">
    <property type="entry name" value="2Fe-2S_ferredoxin-like_sf"/>
</dbReference>
<evidence type="ECO:0000256" key="5">
    <source>
        <dbReference type="ARBA" id="ARBA00023002"/>
    </source>
</evidence>
<dbReference type="GO" id="GO:0008168">
    <property type="term" value="F:methyltransferase activity"/>
    <property type="evidence" value="ECO:0007669"/>
    <property type="project" value="UniProtKB-KW"/>
</dbReference>
<feature type="domain" description="FAD-binding FR-type" evidence="9">
    <location>
        <begin position="9"/>
        <end position="111"/>
    </location>
</feature>
<evidence type="ECO:0000256" key="7">
    <source>
        <dbReference type="ARBA" id="ARBA00023014"/>
    </source>
</evidence>
<dbReference type="SUPFAM" id="SSF52343">
    <property type="entry name" value="Ferredoxin reductase-like, C-terminal NADP-linked domain"/>
    <property type="match status" value="1"/>
</dbReference>
<dbReference type="SUPFAM" id="SSF63380">
    <property type="entry name" value="Riboflavin synthase domain-like"/>
    <property type="match status" value="1"/>
</dbReference>
<evidence type="ECO:0000259" key="8">
    <source>
        <dbReference type="PROSITE" id="PS51085"/>
    </source>
</evidence>
<dbReference type="Proteomes" id="UP000186108">
    <property type="component" value="Plasmid pR1CP1"/>
</dbReference>
<dbReference type="InterPro" id="IPR050415">
    <property type="entry name" value="MRET"/>
</dbReference>
<dbReference type="GO" id="GO:0046872">
    <property type="term" value="F:metal ion binding"/>
    <property type="evidence" value="ECO:0007669"/>
    <property type="project" value="UniProtKB-KW"/>
</dbReference>
<evidence type="ECO:0000256" key="2">
    <source>
        <dbReference type="ARBA" id="ARBA00022630"/>
    </source>
</evidence>
<dbReference type="PROSITE" id="PS51384">
    <property type="entry name" value="FAD_FR"/>
    <property type="match status" value="1"/>
</dbReference>
<keyword evidence="4" id="KW-0479">Metal-binding</keyword>
<dbReference type="PATRIC" id="fig|37919.13.peg.8365"/>
<dbReference type="PROSITE" id="PS51085">
    <property type="entry name" value="2FE2S_FER_2"/>
    <property type="match status" value="1"/>
</dbReference>
<geneLocation type="plasmid" evidence="11">
    <name>pr1cp1</name>
</geneLocation>
<protein>
    <submittedName>
        <fullName evidence="10">Vanillate O-demethylase oxidoreductase</fullName>
        <ecNumber evidence="10">1.14.13.-</ecNumber>
    </submittedName>
</protein>
<feature type="domain" description="2Fe-2S ferredoxin-type" evidence="8">
    <location>
        <begin position="238"/>
        <end position="323"/>
    </location>
</feature>
<dbReference type="PRINTS" id="PR00409">
    <property type="entry name" value="PHDIOXRDTASE"/>
</dbReference>
<organism evidence="10 11">
    <name type="scientific">Rhodococcus opacus</name>
    <name type="common">Nocardia opaca</name>
    <dbReference type="NCBI Taxonomy" id="37919"/>
    <lineage>
        <taxon>Bacteria</taxon>
        <taxon>Bacillati</taxon>
        <taxon>Actinomycetota</taxon>
        <taxon>Actinomycetes</taxon>
        <taxon>Mycobacteriales</taxon>
        <taxon>Nocardiaceae</taxon>
        <taxon>Rhodococcus</taxon>
    </lineage>
</organism>
<dbReference type="SUPFAM" id="SSF54292">
    <property type="entry name" value="2Fe-2S ferredoxin-like"/>
    <property type="match status" value="1"/>
</dbReference>
<proteinExistence type="predicted"/>
<dbReference type="GO" id="GO:0032259">
    <property type="term" value="P:methylation"/>
    <property type="evidence" value="ECO:0007669"/>
    <property type="project" value="UniProtKB-KW"/>
</dbReference>
<dbReference type="Gene3D" id="3.10.20.30">
    <property type="match status" value="1"/>
</dbReference>
<dbReference type="InterPro" id="IPR006058">
    <property type="entry name" value="2Fe2S_fd_BS"/>
</dbReference>